<evidence type="ECO:0000256" key="5">
    <source>
        <dbReference type="SAM" id="MobiDB-lite"/>
    </source>
</evidence>
<dbReference type="SUPFAM" id="SSF81891">
    <property type="entry name" value="Poly A polymerase C-terminal region-like"/>
    <property type="match status" value="1"/>
</dbReference>
<evidence type="ECO:0000256" key="1">
    <source>
        <dbReference type="ARBA" id="ARBA00007265"/>
    </source>
</evidence>
<name>A0A2U1MRC6_ARTAN</name>
<feature type="compositionally biased region" description="Basic and acidic residues" evidence="5">
    <location>
        <begin position="846"/>
        <end position="861"/>
    </location>
</feature>
<dbReference type="GO" id="GO:0000166">
    <property type="term" value="F:nucleotide binding"/>
    <property type="evidence" value="ECO:0007669"/>
    <property type="project" value="UniProtKB-KW"/>
</dbReference>
<dbReference type="PANTHER" id="PTHR43051:SF12">
    <property type="entry name" value="ZINC FINGER, CCHC-TYPE-RELATED"/>
    <property type="match status" value="1"/>
</dbReference>
<dbReference type="Gene3D" id="3.30.460.10">
    <property type="entry name" value="Beta Polymerase, domain 2"/>
    <property type="match status" value="1"/>
</dbReference>
<dbReference type="InterPro" id="IPR032828">
    <property type="entry name" value="PolyA_RNA-bd"/>
</dbReference>
<keyword evidence="4" id="KW-0694">RNA-binding</keyword>
<dbReference type="OrthoDB" id="445712at2759"/>
<accession>A0A2U1MRC6</accession>
<feature type="domain" description="Poly A polymerase head" evidence="6">
    <location>
        <begin position="31"/>
        <end position="164"/>
    </location>
</feature>
<dbReference type="PANTHER" id="PTHR43051">
    <property type="entry name" value="POLYNUCLEOTIDE ADENYLYLTRANSFERASE FAMILY PROTEIN"/>
    <property type="match status" value="1"/>
</dbReference>
<proteinExistence type="inferred from homology"/>
<dbReference type="Proteomes" id="UP000245207">
    <property type="component" value="Unassembled WGS sequence"/>
</dbReference>
<evidence type="ECO:0000256" key="4">
    <source>
        <dbReference type="RuleBase" id="RU003953"/>
    </source>
</evidence>
<dbReference type="Pfam" id="PF12627">
    <property type="entry name" value="PolyA_pol_RNAbd"/>
    <property type="match status" value="1"/>
</dbReference>
<keyword evidence="2 4" id="KW-0808">Transferase</keyword>
<comment type="similarity">
    <text evidence="1 4">Belongs to the tRNA nucleotidyltransferase/poly(A) polymerase family.</text>
</comment>
<reference evidence="8 9" key="1">
    <citation type="journal article" date="2018" name="Mol. Plant">
        <title>The genome of Artemisia annua provides insight into the evolution of Asteraceae family and artemisinin biosynthesis.</title>
        <authorList>
            <person name="Shen Q."/>
            <person name="Zhang L."/>
            <person name="Liao Z."/>
            <person name="Wang S."/>
            <person name="Yan T."/>
            <person name="Shi P."/>
            <person name="Liu M."/>
            <person name="Fu X."/>
            <person name="Pan Q."/>
            <person name="Wang Y."/>
            <person name="Lv Z."/>
            <person name="Lu X."/>
            <person name="Zhang F."/>
            <person name="Jiang W."/>
            <person name="Ma Y."/>
            <person name="Chen M."/>
            <person name="Hao X."/>
            <person name="Li L."/>
            <person name="Tang Y."/>
            <person name="Lv G."/>
            <person name="Zhou Y."/>
            <person name="Sun X."/>
            <person name="Brodelius P.E."/>
            <person name="Rose J.K.C."/>
            <person name="Tang K."/>
        </authorList>
    </citation>
    <scope>NUCLEOTIDE SEQUENCE [LARGE SCALE GENOMIC DNA]</scope>
    <source>
        <strain evidence="9">cv. Huhao1</strain>
        <tissue evidence="8">Leaf</tissue>
    </source>
</reference>
<dbReference type="GO" id="GO:0001680">
    <property type="term" value="P:tRNA 3'-terminal CCA addition"/>
    <property type="evidence" value="ECO:0007669"/>
    <property type="project" value="UniProtKB-ARBA"/>
</dbReference>
<evidence type="ECO:0000256" key="2">
    <source>
        <dbReference type="ARBA" id="ARBA00022679"/>
    </source>
</evidence>
<dbReference type="InterPro" id="IPR036875">
    <property type="entry name" value="Znf_CCHC_sf"/>
</dbReference>
<sequence length="897" mass="101323">MDARSLGINRTMVPVSPYTVMHILRIRGFEAYLVGGCVRDLLLNRTPKDFDVITTADLSQISKQFHKCEVVGRRFPVCRVYLKGSVVEASCYVHVSSFDTLAKDAEGKEKFLESQMPKGCDKLDLLRWKNSMHRDFTINSMFYDPFLHKIYDYNDGMKDLLELKLRTLGPAQLSFTEDSARILRGLRIAARLGLSLSKEIKSAILKQRSSVSRLGEHRILMELNYMLSYGAAESSLFLLHKYHLLDILLPYQAAYISQQETTSGKSSTMLMKLLSHLDKLVTCDHPSTSRLWVGLLGFHLALVENPQHPFIILTFASALYHQSWDDGLKFARKNGQTLVNFEHETLEPYNFTSDDEIAEKVNKLAMAVIDSIDLMAEADPDFPNHGLVCIPQYMGNNTKQLFHVLAHKVETYKKGRSSFEINYDLLKKGDSLETRFVLGKIILNTMGCVTDIDLDSELNKFNNHAQFAPRNEHLVNKQENTKPPPLPFKLDLQLGSVPKKQEVIAKLSNIMQKRMDQNVRTVQQDLCQEGISTEREMIAKLSNIMQKRKDQIVRTVQQDVCQEGISTERTQVAGISSDPANEDPMLDKPEIGTSETKMQELICMLETITYEKKSPSHLESQDLEARLVANTEVKVDQLVVENDESIADNEKSPLYLDSQNLEVGLEENTEVKVDQLVVQNDESMTDNEKSPLHLESQNLEVRLEENTVVKVEELVVENDETEVCSLAWSVQANSKLAVEESRDSPDELRKLNRFLVNFVEEQVQRKNAKQLEASRLESSIDTSEAESQLEAYSSVNTIGSQQIDSDQLEASSLVSSSVGTSVADNKQSGSSVVTSQTESMPQIRVQHAEKPKTTRPKNGERKKQRVCSYCKEEGHNRTGCPKRKIEEASCLIATEAT</sequence>
<protein>
    <submittedName>
        <fullName evidence="8">Zinc finger, CCHC-type</fullName>
    </submittedName>
</protein>
<dbReference type="GO" id="GO:0016779">
    <property type="term" value="F:nucleotidyltransferase activity"/>
    <property type="evidence" value="ECO:0007669"/>
    <property type="project" value="InterPro"/>
</dbReference>
<comment type="caution">
    <text evidence="8">The sequence shown here is derived from an EMBL/GenBank/DDBJ whole genome shotgun (WGS) entry which is preliminary data.</text>
</comment>
<feature type="compositionally biased region" description="Polar residues" evidence="5">
    <location>
        <begin position="823"/>
        <end position="840"/>
    </location>
</feature>
<dbReference type="CDD" id="cd05398">
    <property type="entry name" value="NT_ClassII-CCAase"/>
    <property type="match status" value="1"/>
</dbReference>
<evidence type="ECO:0000313" key="9">
    <source>
        <dbReference type="Proteomes" id="UP000245207"/>
    </source>
</evidence>
<evidence type="ECO:0000256" key="3">
    <source>
        <dbReference type="ARBA" id="ARBA00022741"/>
    </source>
</evidence>
<dbReference type="Gene3D" id="1.10.3090.10">
    <property type="entry name" value="cca-adding enzyme, domain 2"/>
    <property type="match status" value="1"/>
</dbReference>
<dbReference type="SUPFAM" id="SSF81301">
    <property type="entry name" value="Nucleotidyltransferase"/>
    <property type="match status" value="1"/>
</dbReference>
<dbReference type="InterPro" id="IPR052191">
    <property type="entry name" value="tRNA_ntf/polyA_polymerase_I"/>
</dbReference>
<keyword evidence="9" id="KW-1185">Reference proteome</keyword>
<dbReference type="EMBL" id="PKPP01004555">
    <property type="protein sequence ID" value="PWA63825.1"/>
    <property type="molecule type" value="Genomic_DNA"/>
</dbReference>
<gene>
    <name evidence="8" type="ORF">CTI12_AA334480</name>
</gene>
<dbReference type="InterPro" id="IPR043519">
    <property type="entry name" value="NT_sf"/>
</dbReference>
<dbReference type="AlphaFoldDB" id="A0A2U1MRC6"/>
<feature type="region of interest" description="Disordered" evidence="5">
    <location>
        <begin position="818"/>
        <end position="866"/>
    </location>
</feature>
<keyword evidence="3" id="KW-0547">Nucleotide-binding</keyword>
<dbReference type="STRING" id="35608.A0A2U1MRC6"/>
<dbReference type="GO" id="GO:0008270">
    <property type="term" value="F:zinc ion binding"/>
    <property type="evidence" value="ECO:0007669"/>
    <property type="project" value="InterPro"/>
</dbReference>
<dbReference type="InterPro" id="IPR002646">
    <property type="entry name" value="PolA_pol_head_dom"/>
</dbReference>
<evidence type="ECO:0000313" key="8">
    <source>
        <dbReference type="EMBL" id="PWA63825.1"/>
    </source>
</evidence>
<evidence type="ECO:0000259" key="6">
    <source>
        <dbReference type="Pfam" id="PF01743"/>
    </source>
</evidence>
<dbReference type="Pfam" id="PF01743">
    <property type="entry name" value="PolyA_pol"/>
    <property type="match status" value="1"/>
</dbReference>
<dbReference type="GO" id="GO:0003723">
    <property type="term" value="F:RNA binding"/>
    <property type="evidence" value="ECO:0007669"/>
    <property type="project" value="UniProtKB-KW"/>
</dbReference>
<dbReference type="SUPFAM" id="SSF57756">
    <property type="entry name" value="Retrovirus zinc finger-like domains"/>
    <property type="match status" value="1"/>
</dbReference>
<evidence type="ECO:0000259" key="7">
    <source>
        <dbReference type="Pfam" id="PF12627"/>
    </source>
</evidence>
<organism evidence="8 9">
    <name type="scientific">Artemisia annua</name>
    <name type="common">Sweet wormwood</name>
    <dbReference type="NCBI Taxonomy" id="35608"/>
    <lineage>
        <taxon>Eukaryota</taxon>
        <taxon>Viridiplantae</taxon>
        <taxon>Streptophyta</taxon>
        <taxon>Embryophyta</taxon>
        <taxon>Tracheophyta</taxon>
        <taxon>Spermatophyta</taxon>
        <taxon>Magnoliopsida</taxon>
        <taxon>eudicotyledons</taxon>
        <taxon>Gunneridae</taxon>
        <taxon>Pentapetalae</taxon>
        <taxon>asterids</taxon>
        <taxon>campanulids</taxon>
        <taxon>Asterales</taxon>
        <taxon>Asteraceae</taxon>
        <taxon>Asteroideae</taxon>
        <taxon>Anthemideae</taxon>
        <taxon>Artemisiinae</taxon>
        <taxon>Artemisia</taxon>
    </lineage>
</organism>
<feature type="domain" description="tRNA nucleotidyltransferase/poly(A) polymerase RNA and SrmB- binding" evidence="7">
    <location>
        <begin position="193"/>
        <end position="254"/>
    </location>
</feature>